<reference evidence="2" key="1">
    <citation type="journal article" date="2017" name="Nat. Commun.">
        <title>The asparagus genome sheds light on the origin and evolution of a young Y chromosome.</title>
        <authorList>
            <person name="Harkess A."/>
            <person name="Zhou J."/>
            <person name="Xu C."/>
            <person name="Bowers J.E."/>
            <person name="Van der Hulst R."/>
            <person name="Ayyampalayam S."/>
            <person name="Mercati F."/>
            <person name="Riccardi P."/>
            <person name="McKain M.R."/>
            <person name="Kakrana A."/>
            <person name="Tang H."/>
            <person name="Ray J."/>
            <person name="Groenendijk J."/>
            <person name="Arikit S."/>
            <person name="Mathioni S.M."/>
            <person name="Nakano M."/>
            <person name="Shan H."/>
            <person name="Telgmann-Rauber A."/>
            <person name="Kanno A."/>
            <person name="Yue Z."/>
            <person name="Chen H."/>
            <person name="Li W."/>
            <person name="Chen Y."/>
            <person name="Xu X."/>
            <person name="Zhang Y."/>
            <person name="Luo S."/>
            <person name="Chen H."/>
            <person name="Gao J."/>
            <person name="Mao Z."/>
            <person name="Pires J.C."/>
            <person name="Luo M."/>
            <person name="Kudrna D."/>
            <person name="Wing R.A."/>
            <person name="Meyers B.C."/>
            <person name="Yi K."/>
            <person name="Kong H."/>
            <person name="Lavrijsen P."/>
            <person name="Sunseri F."/>
            <person name="Falavigna A."/>
            <person name="Ye Y."/>
            <person name="Leebens-Mack J.H."/>
            <person name="Chen G."/>
        </authorList>
    </citation>
    <scope>NUCLEOTIDE SEQUENCE [LARGE SCALE GENOMIC DNA]</scope>
    <source>
        <strain evidence="2">cv. DH0086</strain>
    </source>
</reference>
<accession>A0A5P1F4I0</accession>
<dbReference type="Proteomes" id="UP000243459">
    <property type="component" value="Chromosome 4"/>
</dbReference>
<protein>
    <submittedName>
        <fullName evidence="1">Uncharacterized protein</fullName>
    </submittedName>
</protein>
<organism evidence="1 2">
    <name type="scientific">Asparagus officinalis</name>
    <name type="common">Garden asparagus</name>
    <dbReference type="NCBI Taxonomy" id="4686"/>
    <lineage>
        <taxon>Eukaryota</taxon>
        <taxon>Viridiplantae</taxon>
        <taxon>Streptophyta</taxon>
        <taxon>Embryophyta</taxon>
        <taxon>Tracheophyta</taxon>
        <taxon>Spermatophyta</taxon>
        <taxon>Magnoliopsida</taxon>
        <taxon>Liliopsida</taxon>
        <taxon>Asparagales</taxon>
        <taxon>Asparagaceae</taxon>
        <taxon>Asparagoideae</taxon>
        <taxon>Asparagus</taxon>
    </lineage>
</organism>
<sequence length="93" mass="11097">MVEKEEGRIAEVDLEMKEQSVFIPYEQIESNSQKEKDKVEEFNFPEEKVDLFRKHLSKEVDKDKDFVVELKNQLSPVIIDEDITIRENDRVLQ</sequence>
<keyword evidence="2" id="KW-1185">Reference proteome</keyword>
<gene>
    <name evidence="1" type="ORF">A4U43_C04F9920</name>
</gene>
<evidence type="ECO:0000313" key="2">
    <source>
        <dbReference type="Proteomes" id="UP000243459"/>
    </source>
</evidence>
<evidence type="ECO:0000313" key="1">
    <source>
        <dbReference type="EMBL" id="ONK71561.1"/>
    </source>
</evidence>
<dbReference type="Gramene" id="ONK71561">
    <property type="protein sequence ID" value="ONK71561"/>
    <property type="gene ID" value="A4U43_C04F9920"/>
</dbReference>
<dbReference type="AlphaFoldDB" id="A0A5P1F4I0"/>
<name>A0A5P1F4I0_ASPOF</name>
<dbReference type="EMBL" id="CM007384">
    <property type="protein sequence ID" value="ONK71561.1"/>
    <property type="molecule type" value="Genomic_DNA"/>
</dbReference>
<proteinExistence type="predicted"/>